<evidence type="ECO:0000259" key="7">
    <source>
        <dbReference type="PROSITE" id="PS51724"/>
    </source>
</evidence>
<accession>A0A6I6MKC5</accession>
<organism evidence="8 9">
    <name type="scientific">Terricaulis silvestris</name>
    <dbReference type="NCBI Taxonomy" id="2686094"/>
    <lineage>
        <taxon>Bacteria</taxon>
        <taxon>Pseudomonadati</taxon>
        <taxon>Pseudomonadota</taxon>
        <taxon>Alphaproteobacteria</taxon>
        <taxon>Caulobacterales</taxon>
        <taxon>Caulobacteraceae</taxon>
        <taxon>Terricaulis</taxon>
    </lineage>
</organism>
<evidence type="ECO:0000313" key="9">
    <source>
        <dbReference type="Proteomes" id="UP000431269"/>
    </source>
</evidence>
<dbReference type="Pfam" id="PF03330">
    <property type="entry name" value="DPBB_1"/>
    <property type="match status" value="1"/>
</dbReference>
<dbReference type="HAMAP" id="MF_02071">
    <property type="entry name" value="RlpA"/>
    <property type="match status" value="1"/>
</dbReference>
<comment type="function">
    <text evidence="4">Lytic transglycosylase with a strong preference for naked glycan strands that lack stem peptides.</text>
</comment>
<evidence type="ECO:0000256" key="5">
    <source>
        <dbReference type="RuleBase" id="RU003495"/>
    </source>
</evidence>
<dbReference type="SUPFAM" id="SSF110997">
    <property type="entry name" value="Sporulation related repeat"/>
    <property type="match status" value="1"/>
</dbReference>
<protein>
    <recommendedName>
        <fullName evidence="4">Endolytic peptidoglycan transglycosylase RlpA</fullName>
        <ecNumber evidence="4">4.2.2.-</ecNumber>
    </recommendedName>
</protein>
<keyword evidence="9" id="KW-1185">Reference proteome</keyword>
<dbReference type="CDD" id="cd22268">
    <property type="entry name" value="DPBB_RlpA-like"/>
    <property type="match status" value="1"/>
</dbReference>
<dbReference type="GO" id="GO:0042834">
    <property type="term" value="F:peptidoglycan binding"/>
    <property type="evidence" value="ECO:0007669"/>
    <property type="project" value="InterPro"/>
</dbReference>
<dbReference type="InterPro" id="IPR009009">
    <property type="entry name" value="RlpA-like_DPBB"/>
</dbReference>
<evidence type="ECO:0000256" key="1">
    <source>
        <dbReference type="ARBA" id="ARBA00022729"/>
    </source>
</evidence>
<dbReference type="InterPro" id="IPR007730">
    <property type="entry name" value="SPOR-like_dom"/>
</dbReference>
<dbReference type="InterPro" id="IPR036680">
    <property type="entry name" value="SPOR-like_sf"/>
</dbReference>
<dbReference type="KEGG" id="tsv:DSM104635_01973"/>
<dbReference type="GO" id="GO:0000270">
    <property type="term" value="P:peptidoglycan metabolic process"/>
    <property type="evidence" value="ECO:0007669"/>
    <property type="project" value="UniProtKB-UniRule"/>
</dbReference>
<dbReference type="EC" id="4.2.2.-" evidence="4"/>
<keyword evidence="8" id="KW-0449">Lipoprotein</keyword>
<evidence type="ECO:0000256" key="6">
    <source>
        <dbReference type="SAM" id="MobiDB-lite"/>
    </source>
</evidence>
<dbReference type="InterPro" id="IPR034718">
    <property type="entry name" value="RlpA"/>
</dbReference>
<dbReference type="GO" id="GO:0008932">
    <property type="term" value="F:lytic endotransglycosylase activity"/>
    <property type="evidence" value="ECO:0007669"/>
    <property type="project" value="UniProtKB-UniRule"/>
</dbReference>
<dbReference type="InterPro" id="IPR036908">
    <property type="entry name" value="RlpA-like_sf"/>
</dbReference>
<dbReference type="PANTHER" id="PTHR34183">
    <property type="entry name" value="ENDOLYTIC PEPTIDOGLYCAN TRANSGLYCOSYLASE RLPA"/>
    <property type="match status" value="1"/>
</dbReference>
<sequence>MYAGQGSGSVSAATPAETAALAGGGDNSYGYGSTARRDRPGAVIDLRRAGAVRVTPVVFQEAAAEEDDVAEVASPAPATAPAAAEPAPATEEGAQPWLERERVGPPYQANGQWYVPTPEPGYAQTGTASWYGSQFHGQRTASGEVFDQQALTAAHPTLPIPSLVQVTNLENGREVIVRVNDRGPFVGERVIDLSRGAAQALDFEGAGHARVHVRYLGPAPRRVNADGSQAPASPPSPPSAVPAQADQEEGPRSLLPPSSGTDLAGAPVDNPPYAAPQPAYSAPVSGGYFVQVGAFSDLSNAHRVRDTIGAAGPVVVDVRQTASGAELFRVRVGPYVSREEADAARRTLSSMGYGETIVASR</sequence>
<dbReference type="GO" id="GO:0071555">
    <property type="term" value="P:cell wall organization"/>
    <property type="evidence" value="ECO:0007669"/>
    <property type="project" value="UniProtKB-KW"/>
</dbReference>
<dbReference type="SUPFAM" id="SSF50685">
    <property type="entry name" value="Barwin-like endoglucanases"/>
    <property type="match status" value="1"/>
</dbReference>
<keyword evidence="3 4" id="KW-0961">Cell wall biogenesis/degradation</keyword>
<name>A0A6I6MKC5_9CAUL</name>
<dbReference type="Gene3D" id="3.30.70.1070">
    <property type="entry name" value="Sporulation related repeat"/>
    <property type="match status" value="1"/>
</dbReference>
<dbReference type="EMBL" id="CP047045">
    <property type="protein sequence ID" value="QGZ95129.1"/>
    <property type="molecule type" value="Genomic_DNA"/>
</dbReference>
<evidence type="ECO:0000256" key="2">
    <source>
        <dbReference type="ARBA" id="ARBA00023239"/>
    </source>
</evidence>
<evidence type="ECO:0000256" key="4">
    <source>
        <dbReference type="HAMAP-Rule" id="MF_02071"/>
    </source>
</evidence>
<evidence type="ECO:0000313" key="8">
    <source>
        <dbReference type="EMBL" id="QGZ95129.1"/>
    </source>
</evidence>
<dbReference type="NCBIfam" id="TIGR00413">
    <property type="entry name" value="rlpA"/>
    <property type="match status" value="1"/>
</dbReference>
<proteinExistence type="inferred from homology"/>
<dbReference type="Gene3D" id="2.40.40.10">
    <property type="entry name" value="RlpA-like domain"/>
    <property type="match status" value="1"/>
</dbReference>
<evidence type="ECO:0000256" key="3">
    <source>
        <dbReference type="ARBA" id="ARBA00023316"/>
    </source>
</evidence>
<reference evidence="9" key="1">
    <citation type="submission" date="2019-12" db="EMBL/GenBank/DDBJ databases">
        <title>Complete genome of Terracaulis silvestris 0127_4.</title>
        <authorList>
            <person name="Vieira S."/>
            <person name="Riedel T."/>
            <person name="Sproer C."/>
            <person name="Pascual J."/>
            <person name="Boedeker C."/>
            <person name="Overmann J."/>
        </authorList>
    </citation>
    <scope>NUCLEOTIDE SEQUENCE [LARGE SCALE GENOMIC DNA]</scope>
    <source>
        <strain evidence="9">0127_4</strain>
    </source>
</reference>
<feature type="compositionally biased region" description="Low complexity" evidence="6">
    <location>
        <begin position="71"/>
        <end position="92"/>
    </location>
</feature>
<dbReference type="Pfam" id="PF05036">
    <property type="entry name" value="SPOR"/>
    <property type="match status" value="1"/>
</dbReference>
<dbReference type="Proteomes" id="UP000431269">
    <property type="component" value="Chromosome"/>
</dbReference>
<dbReference type="InterPro" id="IPR012997">
    <property type="entry name" value="RplA"/>
</dbReference>
<dbReference type="PROSITE" id="PS51724">
    <property type="entry name" value="SPOR"/>
    <property type="match status" value="1"/>
</dbReference>
<dbReference type="PANTHER" id="PTHR34183:SF1">
    <property type="entry name" value="ENDOLYTIC PEPTIDOGLYCAN TRANSGLYCOSYLASE RLPA"/>
    <property type="match status" value="1"/>
</dbReference>
<gene>
    <name evidence="4 8" type="primary">rlpA</name>
    <name evidence="8" type="ORF">DSM104635_01973</name>
</gene>
<keyword evidence="1" id="KW-0732">Signal</keyword>
<keyword evidence="2 4" id="KW-0456">Lyase</keyword>
<feature type="domain" description="SPOR" evidence="7">
    <location>
        <begin position="282"/>
        <end position="361"/>
    </location>
</feature>
<feature type="region of interest" description="Disordered" evidence="6">
    <location>
        <begin position="64"/>
        <end position="95"/>
    </location>
</feature>
<feature type="region of interest" description="Disordered" evidence="6">
    <location>
        <begin position="220"/>
        <end position="274"/>
    </location>
</feature>
<comment type="similarity">
    <text evidence="4 5">Belongs to the RlpA family.</text>
</comment>
<dbReference type="AlphaFoldDB" id="A0A6I6MKC5"/>